<name>A0A833E343_9EURY</name>
<proteinExistence type="predicted"/>
<dbReference type="Proteomes" id="UP000653692">
    <property type="component" value="Unassembled WGS sequence"/>
</dbReference>
<evidence type="ECO:0000313" key="2">
    <source>
        <dbReference type="EMBL" id="HIP89044.1"/>
    </source>
</evidence>
<comment type="caution">
    <text evidence="2">The sequence shown here is derived from an EMBL/GenBank/DDBJ whole genome shotgun (WGS) entry which is preliminary data.</text>
</comment>
<dbReference type="Proteomes" id="UP000649326">
    <property type="component" value="Unassembled WGS sequence"/>
</dbReference>
<protein>
    <submittedName>
        <fullName evidence="2">Uncharacterized protein</fullName>
    </submittedName>
</protein>
<dbReference type="EMBL" id="DQUG01000161">
    <property type="protein sequence ID" value="HIP75292.1"/>
    <property type="molecule type" value="Genomic_DNA"/>
</dbReference>
<gene>
    <name evidence="1" type="ORF">EYH13_03990</name>
    <name evidence="2" type="ORF">EYH24_03655</name>
</gene>
<sequence length="59" mass="7125">MNEKLKELKACKNCRWFGPIDSYFLTQGICRKHMRTTHMNAICDDWKPLWGYRDEDSKD</sequence>
<organism evidence="2 3">
    <name type="scientific">Thermococcus paralvinellae</name>
    <dbReference type="NCBI Taxonomy" id="582419"/>
    <lineage>
        <taxon>Archaea</taxon>
        <taxon>Methanobacteriati</taxon>
        <taxon>Methanobacteriota</taxon>
        <taxon>Thermococci</taxon>
        <taxon>Thermococcales</taxon>
        <taxon>Thermococcaceae</taxon>
        <taxon>Thermococcus</taxon>
    </lineage>
</organism>
<accession>A0A833E343</accession>
<evidence type="ECO:0000313" key="3">
    <source>
        <dbReference type="Proteomes" id="UP000653692"/>
    </source>
</evidence>
<dbReference type="AlphaFoldDB" id="A0A833E343"/>
<dbReference type="EMBL" id="DQUR01000124">
    <property type="protein sequence ID" value="HIP89044.1"/>
    <property type="molecule type" value="Genomic_DNA"/>
</dbReference>
<reference evidence="2" key="1">
    <citation type="journal article" date="2020" name="ISME J.">
        <title>Gammaproteobacteria mediating utilization of methyl-, sulfur- and petroleum organic compounds in deep ocean hydrothermal plumes.</title>
        <authorList>
            <person name="Zhou Z."/>
            <person name="Liu Y."/>
            <person name="Pan J."/>
            <person name="Cron B.R."/>
            <person name="Toner B.M."/>
            <person name="Anantharaman K."/>
            <person name="Breier J.A."/>
            <person name="Dick G.J."/>
            <person name="Li M."/>
        </authorList>
    </citation>
    <scope>NUCLEOTIDE SEQUENCE</scope>
    <source>
        <strain evidence="1">SZUA-1451</strain>
        <strain evidence="2">SZUA-1476</strain>
    </source>
</reference>
<evidence type="ECO:0000313" key="1">
    <source>
        <dbReference type="EMBL" id="HIP75292.1"/>
    </source>
</evidence>